<dbReference type="PANTHER" id="PTHR47189:SF1">
    <property type="entry name" value="MHC CLASS II TRANSACTIVATOR"/>
    <property type="match status" value="1"/>
</dbReference>
<evidence type="ECO:0000313" key="6">
    <source>
        <dbReference type="EMBL" id="KAK1785411.1"/>
    </source>
</evidence>
<dbReference type="Pfam" id="PF13516">
    <property type="entry name" value="LRR_6"/>
    <property type="match status" value="4"/>
</dbReference>
<evidence type="ECO:0000259" key="5">
    <source>
        <dbReference type="PROSITE" id="PS50837"/>
    </source>
</evidence>
<evidence type="ECO:0000256" key="2">
    <source>
        <dbReference type="ARBA" id="ARBA00022737"/>
    </source>
</evidence>
<dbReference type="Pfam" id="PF05729">
    <property type="entry name" value="NACHT"/>
    <property type="match status" value="1"/>
</dbReference>
<dbReference type="GO" id="GO:0045944">
    <property type="term" value="P:positive regulation of transcription by RNA polymerase II"/>
    <property type="evidence" value="ECO:0007669"/>
    <property type="project" value="TreeGrafter"/>
</dbReference>
<dbReference type="InterPro" id="IPR006553">
    <property type="entry name" value="Leu-rich_rpt_Cys-con_subtyp"/>
</dbReference>
<organism evidence="6 7">
    <name type="scientific">Electrophorus voltai</name>
    <dbReference type="NCBI Taxonomy" id="2609070"/>
    <lineage>
        <taxon>Eukaryota</taxon>
        <taxon>Metazoa</taxon>
        <taxon>Chordata</taxon>
        <taxon>Craniata</taxon>
        <taxon>Vertebrata</taxon>
        <taxon>Euteleostomi</taxon>
        <taxon>Actinopterygii</taxon>
        <taxon>Neopterygii</taxon>
        <taxon>Teleostei</taxon>
        <taxon>Ostariophysi</taxon>
        <taxon>Gymnotiformes</taxon>
        <taxon>Gymnotoidei</taxon>
        <taxon>Gymnotidae</taxon>
        <taxon>Electrophorus</taxon>
    </lineage>
</organism>
<dbReference type="Gene3D" id="1.10.533.20">
    <property type="match status" value="1"/>
</dbReference>
<feature type="domain" description="NACHT" evidence="5">
    <location>
        <begin position="236"/>
        <end position="375"/>
    </location>
</feature>
<dbReference type="PANTHER" id="PTHR47189">
    <property type="entry name" value="MHC CLASS II TRANSACTIVATOR"/>
    <property type="match status" value="1"/>
</dbReference>
<dbReference type="GO" id="GO:0045345">
    <property type="term" value="P:positive regulation of MHC class I biosynthetic process"/>
    <property type="evidence" value="ECO:0007669"/>
    <property type="project" value="TreeGrafter"/>
</dbReference>
<dbReference type="Gene3D" id="3.80.10.10">
    <property type="entry name" value="Ribonuclease Inhibitor"/>
    <property type="match status" value="8"/>
</dbReference>
<reference evidence="6" key="1">
    <citation type="submission" date="2023-03" db="EMBL/GenBank/DDBJ databases">
        <title>Electrophorus voltai genome.</title>
        <authorList>
            <person name="Bian C."/>
        </authorList>
    </citation>
    <scope>NUCLEOTIDE SEQUENCE</scope>
    <source>
        <strain evidence="6">CB-2022</strain>
        <tissue evidence="6">Muscle</tissue>
    </source>
</reference>
<dbReference type="EMBL" id="JAROKS010000026">
    <property type="protein sequence ID" value="KAK1785411.1"/>
    <property type="molecule type" value="Genomic_DNA"/>
</dbReference>
<dbReference type="InterPro" id="IPR001611">
    <property type="entry name" value="Leu-rich_rpt"/>
</dbReference>
<dbReference type="Pfam" id="PF17776">
    <property type="entry name" value="NLRC4_HD2"/>
    <property type="match status" value="1"/>
</dbReference>
<protein>
    <recommendedName>
        <fullName evidence="5">NACHT domain-containing protein</fullName>
    </recommendedName>
</protein>
<dbReference type="SUPFAM" id="SSF52540">
    <property type="entry name" value="P-loop containing nucleoside triphosphate hydrolases"/>
    <property type="match status" value="1"/>
</dbReference>
<keyword evidence="4" id="KW-0067">ATP-binding</keyword>
<keyword evidence="3" id="KW-0547">Nucleotide-binding</keyword>
<evidence type="ECO:0000256" key="4">
    <source>
        <dbReference type="ARBA" id="ARBA00022840"/>
    </source>
</evidence>
<dbReference type="InterPro" id="IPR027417">
    <property type="entry name" value="P-loop_NTPase"/>
</dbReference>
<gene>
    <name evidence="6" type="ORF">P4O66_018255</name>
</gene>
<proteinExistence type="predicted"/>
<evidence type="ECO:0000313" key="7">
    <source>
        <dbReference type="Proteomes" id="UP001239994"/>
    </source>
</evidence>
<evidence type="ECO:0000256" key="1">
    <source>
        <dbReference type="ARBA" id="ARBA00022614"/>
    </source>
</evidence>
<dbReference type="GO" id="GO:0005524">
    <property type="term" value="F:ATP binding"/>
    <property type="evidence" value="ECO:0007669"/>
    <property type="project" value="UniProtKB-KW"/>
</dbReference>
<dbReference type="Proteomes" id="UP001239994">
    <property type="component" value="Unassembled WGS sequence"/>
</dbReference>
<dbReference type="GO" id="GO:0045348">
    <property type="term" value="P:positive regulation of MHC class II biosynthetic process"/>
    <property type="evidence" value="ECO:0007669"/>
    <property type="project" value="TreeGrafter"/>
</dbReference>
<evidence type="ECO:0000256" key="3">
    <source>
        <dbReference type="ARBA" id="ARBA00022741"/>
    </source>
</evidence>
<dbReference type="InterPro" id="IPR041267">
    <property type="entry name" value="NLRP_HD2"/>
</dbReference>
<comment type="caution">
    <text evidence="6">The sequence shown here is derived from an EMBL/GenBank/DDBJ whole genome shotgun (WGS) entry which is preliminary data.</text>
</comment>
<keyword evidence="1" id="KW-0433">Leucine-rich repeat</keyword>
<dbReference type="Gene3D" id="3.40.50.300">
    <property type="entry name" value="P-loop containing nucleotide triphosphate hydrolases"/>
    <property type="match status" value="1"/>
</dbReference>
<dbReference type="SMART" id="SM00367">
    <property type="entry name" value="LRR_CC"/>
    <property type="match status" value="5"/>
</dbReference>
<dbReference type="InterPro" id="IPR007111">
    <property type="entry name" value="NACHT_NTPase"/>
</dbReference>
<dbReference type="SUPFAM" id="SSF52047">
    <property type="entry name" value="RNI-like"/>
    <property type="match status" value="2"/>
</dbReference>
<keyword evidence="2" id="KW-0677">Repeat</keyword>
<dbReference type="PROSITE" id="PS50837">
    <property type="entry name" value="NACHT"/>
    <property type="match status" value="1"/>
</dbReference>
<accession>A0AAD8YT23</accession>
<sequence length="1779" mass="197704">MPEAQFLIMGDIAISPIASYEQTPSYEPGDNRRWTKMDDIDLEDDIRNVVTQEAAIIVDVLCLQRDNVLGRIYGLVERNTRERLEHLPNRRDTVLGILDYFKTSERNRCLHFLKTMWMFCENIPLELEIKVLSIAGWSFDTGMTTIHFADSEELPPSPSAKRARLDHVQIYTSYMRSFLQQKFERVTKDMAKKVCLDTMYLSLRQRGAARPRAQEGQEPGPDQRESAEWLLSTTGRVVVVLGLAGSGKTLLMHCLSHRWAEGLYPDIQLLFLLEFRQLNLVSQPLSLKELLFQFFLPPEGGEEQSEAVFSYILDNPQKVCFIFDGYDELGAKFTDPMTLGSTLDPCQRLLMADLLSGLCSYKILPGCTVLITCRPRDVSDLFGSSSCFVAELLGFSQQQVREYTEEFFQEKGDALKEKALSRMMGSRHLLSMSHVPALCHVCCVCLDHLLSGEVSQPAAQLPSSLTQIYLHILSAFLSHCEGSGSSLAATYLLQKYRAQIAELCKLAMDGLETSRIVFQAQDLSPQLMNFGANAGILSRVDLTCPDGSRSLGCAFMHLTMQEFLAALHLMTSPDVSELKLKKKLNLKSRWIAKSDPRTVFTDSLHLYMCGLAAEACTSSLVVLEGGEEVRGVVQRRQAAVRRILLGFVGSASQTGPKIVELCRCAHETQDVNLAAAIGSRARFELRNIRLNPVDMDALAFVTSAASQMVCLDFGGCSIELECLNIIPNIKNLEHLIFRSRKYDDNFAEALSSILPRLESLKQLDFISGGLTDAGAAKLVTALESCLQITHLNVSDNSLSDESIRKITYLFPKLTNITSVMLGKNNISRDGIFILVEKMATFLNIKKVHVIGRKEINVFFSPNSHTPGSVGMDKSEDIDTAKELILNECSLRLAHLASLCSKLKNCASLKLLNLSSNSLESRGLRKLLGLLPKLGTIQEINLSENEVDMEGIVFLSTFLQTQKDIREVHASHNGKRKLILKFNICKRDAFDPLTSDGSDLHLHKKFSLTQSEVQPAIMKRLCRNLVKCTNLRELDLSHGTLKYESIEKLLDSLPHMTSLHMLNLSHIQMSKDIALLFMRSLAKCQRITAVNLRPCGDAFIMFLQAKAQAATCKLTQYELNRFDVVKLSEILEDCQHLADLDLSSNSLRDEGVKSLVDSLPKLQISRSVCLNDNRLSQAGVVYLANSLSTCEKVAVVEVSLGAEERSWIHLAQENDAGKTLSLTACSFDASHLQQLLEILSSCPRELKLELSSTTLDSQSRQYLLSNLAQVSTVQTLELSNNGLNAEEITHLVKQLRGDYRTIRIEEPWIKKEAAVSLVASCLDLNPRTGEIRVEKTCFHLSFESHPHSEVSFENNCLSEVHSLSLVDCDVEGRHLSLLQAPIQRTSSLLTLQFTRLTVGREGAEFLASILPSLTSLRSLSLNSKGETLSKGVICALRRTQRQLQSLSLSHHVISDDAATALGGVLEGLTRVRSLNLSYCSGWTSAGGRVLVRGLVQCLSLEEIWLDSIQLDEESTVCLAQGLQNMTSIKKISISKMVLGSKGSSEVLSVLACLHSCTGLQEIDLQGLRIDDQGIEELVKCIPKWTKLSKINLSENCVRDQAGEKLVEALSHCRELQQLRLSRNKLGTSSAARLGRVLPSLRHLTELDLSENKVCSEGSLSLSQGLVSMKTLKILRLTSVGTSDLGPVAACLQHCTSIEDISLAWNECGNEVVQKLVEVLPQCINLRRLDLEANNINTSGAKTLATCLLSCPWIEVIRLWRNPIVKDDHILRDRRLNFSST</sequence>
<name>A0AAD8YT23_9TELE</name>
<keyword evidence="7" id="KW-1185">Reference proteome</keyword>
<dbReference type="SMART" id="SM00368">
    <property type="entry name" value="LRR_RI"/>
    <property type="match status" value="15"/>
</dbReference>
<dbReference type="InterPro" id="IPR032675">
    <property type="entry name" value="LRR_dom_sf"/>
</dbReference>